<dbReference type="PANTHER" id="PTHR11523">
    <property type="entry name" value="SODIUM/POTASSIUM-DEPENDENT ATPASE BETA SUBUNIT"/>
    <property type="match status" value="1"/>
</dbReference>
<comment type="caution">
    <text evidence="9">The sequence shown here is derived from an EMBL/GenBank/DDBJ whole genome shotgun (WGS) entry which is preliminary data.</text>
</comment>
<comment type="subcellular location">
    <subcellularLocation>
        <location evidence="1">Membrane</location>
        <topology evidence="1">Single-pass type II membrane protein</topology>
    </subcellularLocation>
</comment>
<dbReference type="PANTHER" id="PTHR11523:SF28">
    <property type="entry name" value="NA_K-ATPASE BETA SUBUNIT ISOFORM 4-RELATED"/>
    <property type="match status" value="1"/>
</dbReference>
<proteinExistence type="inferred from homology"/>
<dbReference type="GO" id="GO:0001671">
    <property type="term" value="F:ATPase activator activity"/>
    <property type="evidence" value="ECO:0007669"/>
    <property type="project" value="TreeGrafter"/>
</dbReference>
<feature type="transmembrane region" description="Helical" evidence="8">
    <location>
        <begin position="60"/>
        <end position="80"/>
    </location>
</feature>
<evidence type="ECO:0000256" key="4">
    <source>
        <dbReference type="ARBA" id="ARBA00022968"/>
    </source>
</evidence>
<dbReference type="GO" id="GO:0036376">
    <property type="term" value="P:sodium ion export across plasma membrane"/>
    <property type="evidence" value="ECO:0007669"/>
    <property type="project" value="TreeGrafter"/>
</dbReference>
<feature type="compositionally biased region" description="Basic and acidic residues" evidence="7">
    <location>
        <begin position="376"/>
        <end position="401"/>
    </location>
</feature>
<feature type="region of interest" description="Disordered" evidence="7">
    <location>
        <begin position="362"/>
        <end position="401"/>
    </location>
</feature>
<dbReference type="InterPro" id="IPR000402">
    <property type="entry name" value="Na/K_ATPase_sub_beta"/>
</dbReference>
<keyword evidence="5 8" id="KW-1133">Transmembrane helix</keyword>
<organism evidence="9 10">
    <name type="scientific">Mytilus edulis</name>
    <name type="common">Blue mussel</name>
    <dbReference type="NCBI Taxonomy" id="6550"/>
    <lineage>
        <taxon>Eukaryota</taxon>
        <taxon>Metazoa</taxon>
        <taxon>Spiralia</taxon>
        <taxon>Lophotrochozoa</taxon>
        <taxon>Mollusca</taxon>
        <taxon>Bivalvia</taxon>
        <taxon>Autobranchia</taxon>
        <taxon>Pteriomorphia</taxon>
        <taxon>Mytilida</taxon>
        <taxon>Mytiloidea</taxon>
        <taxon>Mytilidae</taxon>
        <taxon>Mytilinae</taxon>
        <taxon>Mytilus</taxon>
    </lineage>
</organism>
<dbReference type="AlphaFoldDB" id="A0A8S3TET5"/>
<sequence length="401" mass="46350">MESKYDRVDVPENLYLHSENEHNEDFGTGVYPISVISRKSNLKSDTVKVACFRMRRKSRCFLMIGGVIFLIIVILLIVVASNHNGSDKAPARVIEPSFAEEIKLKGLMFEPNVDNSPLIHYSIRDMKTYQKYLNQLDFYMYDYSAIQQQTSDYVNCVNESAPDGKACRLTAHDFGSHCTHINVYGYQEGRPCVLLMLKLDNDTTIDPFTSKDTEIKKRLHDRWSADHIGITCDGETALDREHMGHEDFWYENSVKQDDITYKPPTGFPIWSYPKKNPHYKVPAVMVHFNTVRTNHLVTIKCVAWAKSFNNGKPQDSKMYSFLFMVNHQFRHQLQGDNKSNNLTIMNMQDVVEIEQKRFEIMVKGKKQPGRKQPKAPKKEEKVKVPDIEKTATQHTSIKDEL</sequence>
<accession>A0A8S3TET5</accession>
<reference evidence="9" key="1">
    <citation type="submission" date="2021-03" db="EMBL/GenBank/DDBJ databases">
        <authorList>
            <person name="Bekaert M."/>
        </authorList>
    </citation>
    <scope>NUCLEOTIDE SEQUENCE</scope>
</reference>
<dbReference type="Proteomes" id="UP000683360">
    <property type="component" value="Unassembled WGS sequence"/>
</dbReference>
<evidence type="ECO:0000256" key="7">
    <source>
        <dbReference type="SAM" id="MobiDB-lite"/>
    </source>
</evidence>
<evidence type="ECO:0000313" key="10">
    <source>
        <dbReference type="Proteomes" id="UP000683360"/>
    </source>
</evidence>
<comment type="similarity">
    <text evidence="2">Belongs to the X(+)/potassium ATPases subunit beta family.</text>
</comment>
<evidence type="ECO:0000256" key="3">
    <source>
        <dbReference type="ARBA" id="ARBA00022692"/>
    </source>
</evidence>
<dbReference type="GO" id="GO:0030007">
    <property type="term" value="P:intracellular potassium ion homeostasis"/>
    <property type="evidence" value="ECO:0007669"/>
    <property type="project" value="TreeGrafter"/>
</dbReference>
<dbReference type="GO" id="GO:0005890">
    <property type="term" value="C:sodium:potassium-exchanging ATPase complex"/>
    <property type="evidence" value="ECO:0007669"/>
    <property type="project" value="InterPro"/>
</dbReference>
<keyword evidence="6 8" id="KW-0472">Membrane</keyword>
<evidence type="ECO:0000256" key="1">
    <source>
        <dbReference type="ARBA" id="ARBA00004606"/>
    </source>
</evidence>
<keyword evidence="10" id="KW-1185">Reference proteome</keyword>
<dbReference type="GO" id="GO:1990573">
    <property type="term" value="P:potassium ion import across plasma membrane"/>
    <property type="evidence" value="ECO:0007669"/>
    <property type="project" value="TreeGrafter"/>
</dbReference>
<name>A0A8S3TET5_MYTED</name>
<dbReference type="GO" id="GO:0006883">
    <property type="term" value="P:intracellular sodium ion homeostasis"/>
    <property type="evidence" value="ECO:0007669"/>
    <property type="project" value="TreeGrafter"/>
</dbReference>
<keyword evidence="3 8" id="KW-0812">Transmembrane</keyword>
<evidence type="ECO:0000256" key="5">
    <source>
        <dbReference type="ARBA" id="ARBA00022989"/>
    </source>
</evidence>
<dbReference type="Pfam" id="PF00287">
    <property type="entry name" value="Na_K-ATPase"/>
    <property type="match status" value="1"/>
</dbReference>
<protein>
    <submittedName>
        <fullName evidence="9">ATP1B</fullName>
    </submittedName>
</protein>
<dbReference type="OrthoDB" id="5912413at2759"/>
<dbReference type="EMBL" id="CAJPWZ010002045">
    <property type="protein sequence ID" value="CAG2230033.1"/>
    <property type="molecule type" value="Genomic_DNA"/>
</dbReference>
<evidence type="ECO:0000256" key="2">
    <source>
        <dbReference type="ARBA" id="ARBA00005876"/>
    </source>
</evidence>
<evidence type="ECO:0000313" key="9">
    <source>
        <dbReference type="EMBL" id="CAG2230033.1"/>
    </source>
</evidence>
<gene>
    <name evidence="9" type="ORF">MEDL_42908</name>
</gene>
<dbReference type="Gene3D" id="2.60.40.1660">
    <property type="entry name" value="Na, k-atpase alpha subunit"/>
    <property type="match status" value="1"/>
</dbReference>
<evidence type="ECO:0000256" key="8">
    <source>
        <dbReference type="SAM" id="Phobius"/>
    </source>
</evidence>
<dbReference type="InterPro" id="IPR038702">
    <property type="entry name" value="Na/K_ATPase_sub_beta_sf"/>
</dbReference>
<feature type="compositionally biased region" description="Basic residues" evidence="7">
    <location>
        <begin position="363"/>
        <end position="375"/>
    </location>
</feature>
<keyword evidence="4" id="KW-0735">Signal-anchor</keyword>
<evidence type="ECO:0000256" key="6">
    <source>
        <dbReference type="ARBA" id="ARBA00023136"/>
    </source>
</evidence>